<feature type="region of interest" description="Disordered" evidence="1">
    <location>
        <begin position="247"/>
        <end position="296"/>
    </location>
</feature>
<dbReference type="InterPro" id="IPR045584">
    <property type="entry name" value="Pilin-like"/>
</dbReference>
<dbReference type="PROSITE" id="PS00409">
    <property type="entry name" value="PROKAR_NTER_METHYL"/>
    <property type="match status" value="1"/>
</dbReference>
<dbReference type="SUPFAM" id="SSF54523">
    <property type="entry name" value="Pili subunits"/>
    <property type="match status" value="1"/>
</dbReference>
<gene>
    <name evidence="3" type="ORF">DM484_30215</name>
</gene>
<feature type="transmembrane region" description="Helical" evidence="2">
    <location>
        <begin position="64"/>
        <end position="85"/>
    </location>
</feature>
<accession>A0A2W4QA68</accession>
<evidence type="ECO:0008006" key="5">
    <source>
        <dbReference type="Google" id="ProtNLM"/>
    </source>
</evidence>
<keyword evidence="2" id="KW-0472">Membrane</keyword>
<evidence type="ECO:0000313" key="3">
    <source>
        <dbReference type="EMBL" id="PZN69201.1"/>
    </source>
</evidence>
<dbReference type="Proteomes" id="UP000249396">
    <property type="component" value="Unassembled WGS sequence"/>
</dbReference>
<keyword evidence="2" id="KW-1133">Transmembrane helix</keyword>
<feature type="compositionally biased region" description="Polar residues" evidence="1">
    <location>
        <begin position="285"/>
        <end position="296"/>
    </location>
</feature>
<dbReference type="NCBIfam" id="TIGR02532">
    <property type="entry name" value="IV_pilin_GFxxxE"/>
    <property type="match status" value="1"/>
</dbReference>
<sequence>MFQLNPKRRHSGMDRRNPDCRDATNPYRPWSLGSGDPCRNDGNPLNSTALCQYRGPKPMRGMTLIELSVVLLVLVALAGLTLMSFQSTPRYAECIATDATLANIREAIMGSAGQAGYLSDMGGMPSLDNNSISPAPPASSLNPLFNNPNGNNTIQSFNPVTQRGWRGPYITGGTTCAKIFSKVNGYSLLYGIDKENVCNLSGTPSAHTVALDSYPVIATDGTAILPGSPIVLMQDTTTNKYFLVSGGPTGGIETDPTTSTNTSSDSNNTTNRTNDDRVLYLDSYDPSSKGNQPCSQ</sequence>
<evidence type="ECO:0000256" key="2">
    <source>
        <dbReference type="SAM" id="Phobius"/>
    </source>
</evidence>
<evidence type="ECO:0000313" key="4">
    <source>
        <dbReference type="Proteomes" id="UP000249396"/>
    </source>
</evidence>
<feature type="region of interest" description="Disordered" evidence="1">
    <location>
        <begin position="1"/>
        <end position="39"/>
    </location>
</feature>
<proteinExistence type="predicted"/>
<protein>
    <recommendedName>
        <fullName evidence="5">Prepilin-type N-terminal cleavage/methylation domain-containing protein</fullName>
    </recommendedName>
</protein>
<feature type="compositionally biased region" description="Low complexity" evidence="1">
    <location>
        <begin position="254"/>
        <end position="272"/>
    </location>
</feature>
<reference evidence="3 4" key="1">
    <citation type="journal article" date="2018" name="Aquat. Microb. Ecol.">
        <title>Gammaproteobacterial methanotrophs dominate.</title>
        <authorList>
            <person name="Rissanen A.J."/>
            <person name="Saarenheimo J."/>
            <person name="Tiirola M."/>
            <person name="Peura S."/>
            <person name="Aalto S.L."/>
            <person name="Karvinen A."/>
            <person name="Nykanen H."/>
        </authorList>
    </citation>
    <scope>NUCLEOTIDE SEQUENCE [LARGE SCALE GENOMIC DNA]</scope>
    <source>
        <strain evidence="3">AMbin10</strain>
    </source>
</reference>
<dbReference type="EMBL" id="QJPH01000584">
    <property type="protein sequence ID" value="PZN69201.1"/>
    <property type="molecule type" value="Genomic_DNA"/>
</dbReference>
<dbReference type="AlphaFoldDB" id="A0A2W4QA68"/>
<dbReference type="InterPro" id="IPR012902">
    <property type="entry name" value="N_methyl_site"/>
</dbReference>
<feature type="compositionally biased region" description="Basic and acidic residues" evidence="1">
    <location>
        <begin position="11"/>
        <end position="22"/>
    </location>
</feature>
<feature type="compositionally biased region" description="Basic residues" evidence="1">
    <location>
        <begin position="1"/>
        <end position="10"/>
    </location>
</feature>
<name>A0A2W4QA68_9GAMM</name>
<comment type="caution">
    <text evidence="3">The sequence shown here is derived from an EMBL/GenBank/DDBJ whole genome shotgun (WGS) entry which is preliminary data.</text>
</comment>
<evidence type="ECO:0000256" key="1">
    <source>
        <dbReference type="SAM" id="MobiDB-lite"/>
    </source>
</evidence>
<organism evidence="3 4">
    <name type="scientific">Candidatus Methylumidiphilus alinenensis</name>
    <dbReference type="NCBI Taxonomy" id="2202197"/>
    <lineage>
        <taxon>Bacteria</taxon>
        <taxon>Pseudomonadati</taxon>
        <taxon>Pseudomonadota</taxon>
        <taxon>Gammaproteobacteria</taxon>
        <taxon>Methylococcales</taxon>
        <taxon>Candidatus Methylumidiphilus</taxon>
    </lineage>
</organism>
<keyword evidence="2" id="KW-0812">Transmembrane</keyword>